<comment type="caution">
    <text evidence="1">The sequence shown here is derived from an EMBL/GenBank/DDBJ whole genome shotgun (WGS) entry which is preliminary data.</text>
</comment>
<protein>
    <recommendedName>
        <fullName evidence="3">Alpha/beta hydrolase</fullName>
    </recommendedName>
</protein>
<keyword evidence="2" id="KW-1185">Reference proteome</keyword>
<evidence type="ECO:0000313" key="1">
    <source>
        <dbReference type="EMBL" id="MCQ0972162.1"/>
    </source>
</evidence>
<dbReference type="Gene3D" id="3.40.50.1820">
    <property type="entry name" value="alpha/beta hydrolase"/>
    <property type="match status" value="1"/>
</dbReference>
<evidence type="ECO:0000313" key="2">
    <source>
        <dbReference type="Proteomes" id="UP001203945"/>
    </source>
</evidence>
<dbReference type="Proteomes" id="UP001203945">
    <property type="component" value="Unassembled WGS sequence"/>
</dbReference>
<proteinExistence type="predicted"/>
<dbReference type="EMBL" id="JAKZEU010000009">
    <property type="protein sequence ID" value="MCQ0972162.1"/>
    <property type="molecule type" value="Genomic_DNA"/>
</dbReference>
<dbReference type="SUPFAM" id="SSF53474">
    <property type="entry name" value="alpha/beta-Hydrolases"/>
    <property type="match status" value="1"/>
</dbReference>
<organism evidence="1 2">
    <name type="scientific">Paracoccus albicereus</name>
    <dbReference type="NCBI Taxonomy" id="2922394"/>
    <lineage>
        <taxon>Bacteria</taxon>
        <taxon>Pseudomonadati</taxon>
        <taxon>Pseudomonadota</taxon>
        <taxon>Alphaproteobacteria</taxon>
        <taxon>Rhodobacterales</taxon>
        <taxon>Paracoccaceae</taxon>
        <taxon>Paracoccus</taxon>
    </lineage>
</organism>
<gene>
    <name evidence="1" type="ORF">MLD63_17215</name>
</gene>
<dbReference type="RefSeq" id="WP_255331158.1">
    <property type="nucleotide sequence ID" value="NZ_JAKZEU010000009.1"/>
</dbReference>
<evidence type="ECO:0008006" key="3">
    <source>
        <dbReference type="Google" id="ProtNLM"/>
    </source>
</evidence>
<name>A0ABT1MUY7_9RHOB</name>
<dbReference type="InterPro" id="IPR029058">
    <property type="entry name" value="AB_hydrolase_fold"/>
</dbReference>
<accession>A0ABT1MUY7</accession>
<sequence>MSGQCLAGSEDYLITLHRAPCDDGLRRDSPLVVTFGGQPSNCKPHGFRTSWSLQQGWDTIYVAQRHGSQYQGLSLEAFADAVLPATEGRDVVCYGSSLGGYAAIYYAGAIGARMLAASPMLPAWPPLGRVVHQVPILHGDIAEGPLSPHNPIIIFDPLVKSDKKLIEEMVLPAYPDARLVPLEFAGHTVLQVLRASGQLKAFVKTAIVDDDVHPIQRDTENDSIWHFQKGRLLRDSEPEMARSHFERSLEIRMSSHVGGNLLALLLRMGERDSAPRLLDRFRDNPDVAMPAHSRRNAERLGLSP</sequence>
<reference evidence="1 2" key="1">
    <citation type="submission" date="2022-03" db="EMBL/GenBank/DDBJ databases">
        <authorList>
            <person name="He Y."/>
        </authorList>
    </citation>
    <scope>NUCLEOTIDE SEQUENCE [LARGE SCALE GENOMIC DNA]</scope>
    <source>
        <strain evidence="1 2">TK19116</strain>
    </source>
</reference>